<feature type="transmembrane region" description="Helical" evidence="9">
    <location>
        <begin position="484"/>
        <end position="506"/>
    </location>
</feature>
<dbReference type="SUPFAM" id="SSF53187">
    <property type="entry name" value="Zn-dependent exopeptidases"/>
    <property type="match status" value="1"/>
</dbReference>
<dbReference type="InterPro" id="IPR045175">
    <property type="entry name" value="M28_fam"/>
</dbReference>
<dbReference type="Proteomes" id="UP000652231">
    <property type="component" value="Unassembled WGS sequence"/>
</dbReference>
<keyword evidence="6 9" id="KW-1133">Transmembrane helix</keyword>
<dbReference type="InterPro" id="IPR007484">
    <property type="entry name" value="Peptidase_M28"/>
</dbReference>
<feature type="transmembrane region" description="Helical" evidence="9">
    <location>
        <begin position="339"/>
        <end position="361"/>
    </location>
</feature>
<keyword evidence="9" id="KW-0812">Transmembrane</keyword>
<feature type="transmembrane region" description="Helical" evidence="9">
    <location>
        <begin position="513"/>
        <end position="531"/>
    </location>
</feature>
<dbReference type="GO" id="GO:0004177">
    <property type="term" value="F:aminopeptidase activity"/>
    <property type="evidence" value="ECO:0007669"/>
    <property type="project" value="UniProtKB-KW"/>
</dbReference>
<feature type="domain" description="Peptidase M28" evidence="10">
    <location>
        <begin position="77"/>
        <end position="270"/>
    </location>
</feature>
<evidence type="ECO:0000256" key="4">
    <source>
        <dbReference type="ARBA" id="ARBA00017435"/>
    </source>
</evidence>
<proteinExistence type="inferred from homology"/>
<feature type="transmembrane region" description="Helical" evidence="9">
    <location>
        <begin position="435"/>
        <end position="452"/>
    </location>
</feature>
<evidence type="ECO:0000256" key="1">
    <source>
        <dbReference type="ARBA" id="ARBA00003273"/>
    </source>
</evidence>
<feature type="transmembrane region" description="Helical" evidence="9">
    <location>
        <begin position="306"/>
        <end position="327"/>
    </location>
</feature>
<evidence type="ECO:0000256" key="5">
    <source>
        <dbReference type="ARBA" id="ARBA00022554"/>
    </source>
</evidence>
<evidence type="ECO:0000256" key="3">
    <source>
        <dbReference type="ARBA" id="ARBA00010918"/>
    </source>
</evidence>
<sequence>MPSEISDLNTPETEFSTERALTHLKVISEKPHYIGSPAHQEVREYLVSQLELLGLEAHIQEGYTLNKKWNVLAKPKNILARIAGKEKGKALMLLAHYDSAPHSKSYGASDAGSGVVAILEGVRAYLASGQIPQNDIIILFSDAEEIGLMGAKLFVEEHPWVSDIGVVVNFEARGSGGPSNMILETNQGNATLVREFIKANPSHPVASSLMYSVYKMLPNDTDSTIFRELADIDSYFFAFIDDHYHYHTAADTFENLDRNTLEHQGSYVMAILSHFTTIDLNNLKEEDDSVYFNVPFIKMVSYPFSWIIPMLLLSIIVFISLILYGISNGKLQRKEIYKGFIPFFSTLVLSGLIAYFGWKLILKVYPGYTEILHGFTYNGHLYIATFVALTLAICFRLYGSFNRKERPVNLFIAPLFFWLILCTLLAIYLQGAAYFIIPVIFGLFMLFLMIRLKEPSPLLMLILSVPAIFIFVPLIQFFPVGLGLGMLVASAVFTVLLFGLLIPILASFKKKKGFSYLFFLTAIGCFLSAHFTSDFNEERQKPNSLVYFQDVDSQQSFWVTYDQTLDDWTQNYLGEEPLNAGDLISNVAESKYGTGFSFAVASPEKEIPAPEIVLLQDTIHNEIRTVKVLITPQRNVNRIALFADKEAVFKNFVVNGQSVPKHQSTGNAFENRFTNTLLNFYVSDGDPLELEYSVHADSKYPLIIQEMSFDLLEHQQFTIPERSKNKLPKPFITNDAIILQKTIDPDAMNLIIQPKNISDTDETD</sequence>
<evidence type="ECO:0000313" key="12">
    <source>
        <dbReference type="Proteomes" id="UP000652231"/>
    </source>
</evidence>
<gene>
    <name evidence="11" type="ORF">GCM10011312_18230</name>
</gene>
<name>A0A8J2VB75_9FLAO</name>
<accession>A0A8J2VB75</accession>
<keyword evidence="7" id="KW-0325">Glycoprotein</keyword>
<dbReference type="EMBL" id="BMGK01000007">
    <property type="protein sequence ID" value="GGD94905.1"/>
    <property type="molecule type" value="Genomic_DNA"/>
</dbReference>
<dbReference type="Gene3D" id="3.40.630.10">
    <property type="entry name" value="Zn peptidases"/>
    <property type="match status" value="1"/>
</dbReference>
<feature type="transmembrane region" description="Helical" evidence="9">
    <location>
        <begin position="381"/>
        <end position="398"/>
    </location>
</feature>
<dbReference type="Pfam" id="PF04389">
    <property type="entry name" value="Peptidase_M28"/>
    <property type="match status" value="1"/>
</dbReference>
<dbReference type="PANTHER" id="PTHR12147:SF58">
    <property type="entry name" value="VACUOLAR MEMBRANE PROTEASE"/>
    <property type="match status" value="1"/>
</dbReference>
<comment type="caution">
    <text evidence="11">The sequence shown here is derived from an EMBL/GenBank/DDBJ whole genome shotgun (WGS) entry which is preliminary data.</text>
</comment>
<comment type="similarity">
    <text evidence="3">Belongs to the peptidase M28 family.</text>
</comment>
<evidence type="ECO:0000256" key="9">
    <source>
        <dbReference type="SAM" id="Phobius"/>
    </source>
</evidence>
<evidence type="ECO:0000256" key="2">
    <source>
        <dbReference type="ARBA" id="ARBA00004128"/>
    </source>
</evidence>
<dbReference type="GO" id="GO:0008235">
    <property type="term" value="F:metalloexopeptidase activity"/>
    <property type="evidence" value="ECO:0007669"/>
    <property type="project" value="InterPro"/>
</dbReference>
<dbReference type="PANTHER" id="PTHR12147">
    <property type="entry name" value="METALLOPEPTIDASE M28 FAMILY MEMBER"/>
    <property type="match status" value="1"/>
</dbReference>
<keyword evidence="5" id="KW-0926">Vacuole</keyword>
<feature type="transmembrane region" description="Helical" evidence="9">
    <location>
        <begin position="459"/>
        <end position="478"/>
    </location>
</feature>
<reference evidence="11" key="2">
    <citation type="submission" date="2020-09" db="EMBL/GenBank/DDBJ databases">
        <authorList>
            <person name="Sun Q."/>
            <person name="Zhou Y."/>
        </authorList>
    </citation>
    <scope>NUCLEOTIDE SEQUENCE</scope>
    <source>
        <strain evidence="11">CGMCC 1.12924</strain>
    </source>
</reference>
<dbReference type="AlphaFoldDB" id="A0A8J2VB75"/>
<evidence type="ECO:0000256" key="6">
    <source>
        <dbReference type="ARBA" id="ARBA00022989"/>
    </source>
</evidence>
<dbReference type="GO" id="GO:0006508">
    <property type="term" value="P:proteolysis"/>
    <property type="evidence" value="ECO:0007669"/>
    <property type="project" value="InterPro"/>
</dbReference>
<evidence type="ECO:0000259" key="10">
    <source>
        <dbReference type="Pfam" id="PF04389"/>
    </source>
</evidence>
<dbReference type="GO" id="GO:0005774">
    <property type="term" value="C:vacuolar membrane"/>
    <property type="evidence" value="ECO:0007669"/>
    <property type="project" value="UniProtKB-SubCell"/>
</dbReference>
<comment type="subcellular location">
    <subcellularLocation>
        <location evidence="2">Vacuole membrane</location>
        <topology evidence="2">Multi-pass membrane protein</topology>
    </subcellularLocation>
</comment>
<evidence type="ECO:0000256" key="8">
    <source>
        <dbReference type="ARBA" id="ARBA00031512"/>
    </source>
</evidence>
<evidence type="ECO:0000313" key="11">
    <source>
        <dbReference type="EMBL" id="GGD94905.1"/>
    </source>
</evidence>
<organism evidence="11 12">
    <name type="scientific">Planktosalinus lacus</name>
    <dbReference type="NCBI Taxonomy" id="1526573"/>
    <lineage>
        <taxon>Bacteria</taxon>
        <taxon>Pseudomonadati</taxon>
        <taxon>Bacteroidota</taxon>
        <taxon>Flavobacteriia</taxon>
        <taxon>Flavobacteriales</taxon>
        <taxon>Flavobacteriaceae</taxon>
        <taxon>Planktosalinus</taxon>
    </lineage>
</organism>
<keyword evidence="12" id="KW-1185">Reference proteome</keyword>
<keyword evidence="11" id="KW-0645">Protease</keyword>
<reference evidence="11" key="1">
    <citation type="journal article" date="2014" name="Int. J. Syst. Evol. Microbiol.">
        <title>Complete genome sequence of Corynebacterium casei LMG S-19264T (=DSM 44701T), isolated from a smear-ripened cheese.</title>
        <authorList>
            <consortium name="US DOE Joint Genome Institute (JGI-PGF)"/>
            <person name="Walter F."/>
            <person name="Albersmeier A."/>
            <person name="Kalinowski J."/>
            <person name="Ruckert C."/>
        </authorList>
    </citation>
    <scope>NUCLEOTIDE SEQUENCE</scope>
    <source>
        <strain evidence="11">CGMCC 1.12924</strain>
    </source>
</reference>
<keyword evidence="11" id="KW-0378">Hydrolase</keyword>
<comment type="function">
    <text evidence="1">May be involved in vacuolar sorting and osmoregulation.</text>
</comment>
<feature type="transmembrane region" description="Helical" evidence="9">
    <location>
        <begin position="410"/>
        <end position="429"/>
    </location>
</feature>
<protein>
    <recommendedName>
        <fullName evidence="4">Vacuolar membrane protease</fullName>
    </recommendedName>
    <alternativeName>
        <fullName evidence="8">FXNA-related family protease 1</fullName>
    </alternativeName>
</protein>
<evidence type="ECO:0000256" key="7">
    <source>
        <dbReference type="ARBA" id="ARBA00023180"/>
    </source>
</evidence>
<keyword evidence="11" id="KW-0031">Aminopeptidase</keyword>
<keyword evidence="9" id="KW-0472">Membrane</keyword>